<evidence type="ECO:0000256" key="8">
    <source>
        <dbReference type="ARBA" id="ARBA00022723"/>
    </source>
</evidence>
<keyword evidence="9 10" id="KW-0413">Isomerase</keyword>
<dbReference type="STRING" id="574556.ACIS_00187"/>
<comment type="pathway">
    <text evidence="10">Carbohydrate degradation.</text>
</comment>
<evidence type="ECO:0000256" key="10">
    <source>
        <dbReference type="HAMAP-Rule" id="MF_02227"/>
    </source>
</evidence>
<feature type="binding site" evidence="10">
    <location>
        <position position="89"/>
    </location>
    <ligand>
        <name>a divalent metal cation</name>
        <dbReference type="ChEBI" id="CHEBI:60240"/>
    </ligand>
</feature>
<dbReference type="GO" id="GO:0006098">
    <property type="term" value="P:pentose-phosphate shunt"/>
    <property type="evidence" value="ECO:0007669"/>
    <property type="project" value="UniProtKB-UniRule"/>
</dbReference>
<evidence type="ECO:0000313" key="11">
    <source>
        <dbReference type="EMBL" id="ACZ48869.1"/>
    </source>
</evidence>
<comment type="cofactor">
    <cofactor evidence="3">
        <name>Co(2+)</name>
        <dbReference type="ChEBI" id="CHEBI:48828"/>
    </cofactor>
</comment>
<protein>
    <recommendedName>
        <fullName evidence="7 10">Ribulose-phosphate 3-epimerase</fullName>
        <ecNumber evidence="7 10">5.1.3.1</ecNumber>
    </recommendedName>
</protein>
<dbReference type="InterPro" id="IPR011060">
    <property type="entry name" value="RibuloseP-bd_barrel"/>
</dbReference>
<dbReference type="GO" id="GO:0004750">
    <property type="term" value="F:D-ribulose-phosphate 3-epimerase activity"/>
    <property type="evidence" value="ECO:0007669"/>
    <property type="project" value="UniProtKB-UniRule"/>
</dbReference>
<evidence type="ECO:0000313" key="12">
    <source>
        <dbReference type="Proteomes" id="UP000000630"/>
    </source>
</evidence>
<proteinExistence type="inferred from homology"/>
<dbReference type="GO" id="GO:0005737">
    <property type="term" value="C:cytoplasm"/>
    <property type="evidence" value="ECO:0007669"/>
    <property type="project" value="UniProtKB-ARBA"/>
</dbReference>
<keyword evidence="10" id="KW-0119">Carbohydrate metabolism</keyword>
<feature type="binding site" evidence="10">
    <location>
        <position position="122"/>
    </location>
    <ligand>
        <name>a divalent metal cation</name>
        <dbReference type="ChEBI" id="CHEBI:60240"/>
    </ligand>
</feature>
<dbReference type="HAMAP" id="MF_02227">
    <property type="entry name" value="RPE"/>
    <property type="match status" value="1"/>
</dbReference>
<dbReference type="GO" id="GO:0019323">
    <property type="term" value="P:pentose catabolic process"/>
    <property type="evidence" value="ECO:0007669"/>
    <property type="project" value="UniProtKB-UniRule"/>
</dbReference>
<feature type="binding site" evidence="10">
    <location>
        <position position="64"/>
    </location>
    <ligand>
        <name>substrate</name>
    </ligand>
</feature>
<dbReference type="InterPro" id="IPR000056">
    <property type="entry name" value="Ribul_P_3_epim-like"/>
</dbReference>
<comment type="function">
    <text evidence="10">Catalyzes the reversible epimerization of D-ribulose 5-phosphate to D-xylulose 5-phosphate.</text>
</comment>
<comment type="caution">
    <text evidence="10">Lacks conserved residue(s) required for the propagation of feature annotation.</text>
</comment>
<dbReference type="GO" id="GO:0046872">
    <property type="term" value="F:metal ion binding"/>
    <property type="evidence" value="ECO:0007669"/>
    <property type="project" value="UniProtKB-UniRule"/>
</dbReference>
<comment type="cofactor">
    <cofactor evidence="2">
        <name>Mn(2+)</name>
        <dbReference type="ChEBI" id="CHEBI:29035"/>
    </cofactor>
</comment>
<dbReference type="HOGENOM" id="CLU_054856_1_1_5"/>
<dbReference type="NCBIfam" id="TIGR01163">
    <property type="entry name" value="rpe"/>
    <property type="match status" value="1"/>
</dbReference>
<dbReference type="SUPFAM" id="SSF51366">
    <property type="entry name" value="Ribulose-phoshate binding barrel"/>
    <property type="match status" value="1"/>
</dbReference>
<evidence type="ECO:0000256" key="1">
    <source>
        <dbReference type="ARBA" id="ARBA00001782"/>
    </source>
</evidence>
<dbReference type="Pfam" id="PF00834">
    <property type="entry name" value="Ribul_P_3_epim"/>
    <property type="match status" value="1"/>
</dbReference>
<comment type="catalytic activity">
    <reaction evidence="1 10">
        <text>D-ribulose 5-phosphate = D-xylulose 5-phosphate</text>
        <dbReference type="Rhea" id="RHEA:13677"/>
        <dbReference type="ChEBI" id="CHEBI:57737"/>
        <dbReference type="ChEBI" id="CHEBI:58121"/>
        <dbReference type="EC" id="5.1.3.1"/>
    </reaction>
</comment>
<name>D1ATJ1_ANACI</name>
<dbReference type="eggNOG" id="COG0036">
    <property type="taxonomic scope" value="Bacteria"/>
</dbReference>
<feature type="binding site" evidence="10">
    <location>
        <begin position="198"/>
        <end position="201"/>
    </location>
    <ligand>
        <name>substrate</name>
    </ligand>
</feature>
<reference evidence="11 12" key="1">
    <citation type="journal article" date="2010" name="J. Bacteriol.">
        <title>Complete genome sequence of Anaplasma marginale subsp. centrale.</title>
        <authorList>
            <person name="Herndon D.R."/>
            <person name="Palmer G.H."/>
            <person name="Shkap V."/>
            <person name="Knowles D.P. Jr."/>
            <person name="Brayton K.A."/>
        </authorList>
    </citation>
    <scope>NUCLEOTIDE SEQUENCE [LARGE SCALE GENOMIC DNA]</scope>
    <source>
        <strain evidence="11 12">Israel</strain>
    </source>
</reference>
<feature type="active site" description="Proton acceptor" evidence="10">
    <location>
        <position position="91"/>
    </location>
</feature>
<dbReference type="KEGG" id="acn:ACIS_00187"/>
<evidence type="ECO:0000256" key="5">
    <source>
        <dbReference type="ARBA" id="ARBA00001954"/>
    </source>
</evidence>
<feature type="binding site" evidence="10">
    <location>
        <position position="91"/>
    </location>
    <ligand>
        <name>a divalent metal cation</name>
        <dbReference type="ChEBI" id="CHEBI:60240"/>
    </ligand>
</feature>
<dbReference type="PROSITE" id="PS01086">
    <property type="entry name" value="RIBUL_P_3_EPIMER_2"/>
    <property type="match status" value="1"/>
</dbReference>
<dbReference type="Gene3D" id="3.20.20.70">
    <property type="entry name" value="Aldolase class I"/>
    <property type="match status" value="1"/>
</dbReference>
<dbReference type="InterPro" id="IPR026019">
    <property type="entry name" value="Ribul_P_3_epim"/>
</dbReference>
<gene>
    <name evidence="10 11" type="primary">rpe</name>
    <name evidence="11" type="ordered locus">ACIS_00187</name>
</gene>
<dbReference type="EMBL" id="CP001759">
    <property type="protein sequence ID" value="ACZ48869.1"/>
    <property type="molecule type" value="Genomic_DNA"/>
</dbReference>
<comment type="cofactor">
    <cofactor evidence="4">
        <name>Zn(2+)</name>
        <dbReference type="ChEBI" id="CHEBI:29105"/>
    </cofactor>
</comment>
<sequence>MLAVGLYSAPDLFGLHLERQALKAIMREGRICWFVVLLAKKEDFCKTPGSGGHEAAKGVVVSASMLSADFTNLSASIAAVETAGADWLHIDVMDGCFVPNLTMGPIIIAGIRQCTRLVLDVHLMVRTPALHLRSVIDAGADIVTVHAESDVHLYRFVREAKSYGKKVGVSLVPKTHHSVLEYVIHELDLVLVMSVDPGFGGQEFLVSQLRKIEKIRAMVEQYSLPTKISVDGGVTTENVGSIIGAGADVVVVGTSLFKSANMCKVVQTLKSF</sequence>
<evidence type="ECO:0000256" key="3">
    <source>
        <dbReference type="ARBA" id="ARBA00001941"/>
    </source>
</evidence>
<dbReference type="InterPro" id="IPR013785">
    <property type="entry name" value="Aldolase_TIM"/>
</dbReference>
<evidence type="ECO:0000256" key="7">
    <source>
        <dbReference type="ARBA" id="ARBA00013188"/>
    </source>
</evidence>
<keyword evidence="12" id="KW-1185">Reference proteome</keyword>
<comment type="similarity">
    <text evidence="6 10">Belongs to the ribulose-phosphate 3-epimerase family.</text>
</comment>
<feature type="binding site" evidence="10">
    <location>
        <position position="231"/>
    </location>
    <ligand>
        <name>a divalent metal cation</name>
        <dbReference type="ChEBI" id="CHEBI:60240"/>
    </ligand>
</feature>
<evidence type="ECO:0000256" key="4">
    <source>
        <dbReference type="ARBA" id="ARBA00001947"/>
    </source>
</evidence>
<dbReference type="FunFam" id="3.20.20.70:FF:000004">
    <property type="entry name" value="Ribulose-phosphate 3-epimerase"/>
    <property type="match status" value="1"/>
</dbReference>
<dbReference type="NCBIfam" id="NF004076">
    <property type="entry name" value="PRK05581.1-4"/>
    <property type="match status" value="1"/>
</dbReference>
<feature type="binding site" evidence="10">
    <location>
        <position position="122"/>
    </location>
    <ligand>
        <name>substrate</name>
    </ligand>
</feature>
<dbReference type="EC" id="5.1.3.1" evidence="7 10"/>
<comment type="cofactor">
    <cofactor evidence="5">
        <name>Fe(2+)</name>
        <dbReference type="ChEBI" id="CHEBI:29033"/>
    </cofactor>
</comment>
<evidence type="ECO:0000256" key="2">
    <source>
        <dbReference type="ARBA" id="ARBA00001936"/>
    </source>
</evidence>
<feature type="binding site" evidence="10">
    <location>
        <begin position="231"/>
        <end position="233"/>
    </location>
    <ligand>
        <name>substrate</name>
    </ligand>
</feature>
<accession>D1ATJ1</accession>
<dbReference type="AlphaFoldDB" id="D1ATJ1"/>
<dbReference type="CDD" id="cd00429">
    <property type="entry name" value="RPE"/>
    <property type="match status" value="1"/>
</dbReference>
<organism evidence="11 12">
    <name type="scientific">Anaplasma centrale (strain Israel)</name>
    <name type="common">Anaplasma marginale subsp. centrale (strain Israel)</name>
    <dbReference type="NCBI Taxonomy" id="574556"/>
    <lineage>
        <taxon>Bacteria</taxon>
        <taxon>Pseudomonadati</taxon>
        <taxon>Pseudomonadota</taxon>
        <taxon>Alphaproteobacteria</taxon>
        <taxon>Rickettsiales</taxon>
        <taxon>Anaplasmataceae</taxon>
        <taxon>Anaplasma</taxon>
    </lineage>
</organism>
<keyword evidence="8 10" id="KW-0479">Metal-binding</keyword>
<evidence type="ECO:0000256" key="6">
    <source>
        <dbReference type="ARBA" id="ARBA00009541"/>
    </source>
</evidence>
<feature type="active site" description="Proton donor" evidence="10">
    <location>
        <position position="231"/>
    </location>
</feature>
<dbReference type="PANTHER" id="PTHR11749">
    <property type="entry name" value="RIBULOSE-5-PHOSPHATE-3-EPIMERASE"/>
    <property type="match status" value="1"/>
</dbReference>
<evidence type="ECO:0000256" key="9">
    <source>
        <dbReference type="ARBA" id="ARBA00023235"/>
    </source>
</evidence>
<dbReference type="Proteomes" id="UP000000630">
    <property type="component" value="Chromosome"/>
</dbReference>
<dbReference type="PROSITE" id="PS01085">
    <property type="entry name" value="RIBUL_P_3_EPIMER_1"/>
    <property type="match status" value="1"/>
</dbReference>
<comment type="cofactor">
    <cofactor evidence="10">
        <name>a divalent metal cation</name>
        <dbReference type="ChEBI" id="CHEBI:60240"/>
    </cofactor>
    <text evidence="10">Binds 1 divalent metal cation per subunit.</text>
</comment>